<dbReference type="Pfam" id="PF05604">
    <property type="entry name" value="DUF776"/>
    <property type="match status" value="1"/>
</dbReference>
<proteinExistence type="predicted"/>
<evidence type="ECO:0000256" key="3">
    <source>
        <dbReference type="ARBA" id="ARBA00029721"/>
    </source>
</evidence>
<feature type="compositionally biased region" description="Basic residues" evidence="5">
    <location>
        <begin position="66"/>
        <end position="84"/>
    </location>
</feature>
<dbReference type="GeneTree" id="ENSGT00390000018547"/>
<dbReference type="PANTHER" id="PTHR31383:SF2">
    <property type="entry name" value="OXIDATIVE STRESS-RESPONSIVE SERINE-RICH PROTEIN 1"/>
    <property type="match status" value="1"/>
</dbReference>
<reference evidence="6" key="2">
    <citation type="submission" date="2025-09" db="UniProtKB">
        <authorList>
            <consortium name="Ensembl"/>
        </authorList>
    </citation>
    <scope>IDENTIFICATION</scope>
</reference>
<keyword evidence="7" id="KW-1185">Reference proteome</keyword>
<dbReference type="InterPro" id="IPR008494">
    <property type="entry name" value="DUF776"/>
</dbReference>
<name>A0A3B4V0N6_SERDU</name>
<keyword evidence="2" id="KW-0597">Phosphoprotein</keyword>
<protein>
    <recommendedName>
        <fullName evidence="1">Oxidative stress-responsive serine-rich protein 1</fullName>
    </recommendedName>
    <alternativeName>
        <fullName evidence="4">Oxidative stress-responsive protein 1</fullName>
    </alternativeName>
    <alternativeName>
        <fullName evidence="3">Peroxide-inducible transcript 1 protein</fullName>
    </alternativeName>
</protein>
<evidence type="ECO:0000256" key="2">
    <source>
        <dbReference type="ARBA" id="ARBA00022553"/>
    </source>
</evidence>
<reference evidence="6" key="1">
    <citation type="submission" date="2025-08" db="UniProtKB">
        <authorList>
            <consortium name="Ensembl"/>
        </authorList>
    </citation>
    <scope>IDENTIFICATION</scope>
</reference>
<dbReference type="GO" id="GO:0070301">
    <property type="term" value="P:cellular response to hydrogen peroxide"/>
    <property type="evidence" value="ECO:0007669"/>
    <property type="project" value="TreeGrafter"/>
</dbReference>
<dbReference type="Proteomes" id="UP000261420">
    <property type="component" value="Unplaced"/>
</dbReference>
<feature type="region of interest" description="Disordered" evidence="5">
    <location>
        <begin position="121"/>
        <end position="151"/>
    </location>
</feature>
<organism evidence="6 7">
    <name type="scientific">Seriola dumerili</name>
    <name type="common">Greater amberjack</name>
    <name type="synonym">Caranx dumerili</name>
    <dbReference type="NCBI Taxonomy" id="41447"/>
    <lineage>
        <taxon>Eukaryota</taxon>
        <taxon>Metazoa</taxon>
        <taxon>Chordata</taxon>
        <taxon>Craniata</taxon>
        <taxon>Vertebrata</taxon>
        <taxon>Euteleostomi</taxon>
        <taxon>Actinopterygii</taxon>
        <taxon>Neopterygii</taxon>
        <taxon>Teleostei</taxon>
        <taxon>Neoteleostei</taxon>
        <taxon>Acanthomorphata</taxon>
        <taxon>Carangaria</taxon>
        <taxon>Carangiformes</taxon>
        <taxon>Carangidae</taxon>
        <taxon>Seriola</taxon>
    </lineage>
</organism>
<evidence type="ECO:0000256" key="5">
    <source>
        <dbReference type="SAM" id="MobiDB-lite"/>
    </source>
</evidence>
<dbReference type="PANTHER" id="PTHR31383">
    <property type="entry name" value="OXIDATIVE STRESS-RESPONSE SERINE-RICH PROTEIN 1"/>
    <property type="match status" value="1"/>
</dbReference>
<evidence type="ECO:0000256" key="4">
    <source>
        <dbReference type="ARBA" id="ARBA00031405"/>
    </source>
</evidence>
<feature type="region of interest" description="Disordered" evidence="5">
    <location>
        <begin position="180"/>
        <end position="224"/>
    </location>
</feature>
<evidence type="ECO:0000256" key="1">
    <source>
        <dbReference type="ARBA" id="ARBA00015005"/>
    </source>
</evidence>
<accession>A0A3B4V0N6</accession>
<feature type="compositionally biased region" description="Basic and acidic residues" evidence="5">
    <location>
        <begin position="198"/>
        <end position="209"/>
    </location>
</feature>
<feature type="region of interest" description="Disordered" evidence="5">
    <location>
        <begin position="39"/>
        <end position="88"/>
    </location>
</feature>
<feature type="compositionally biased region" description="Low complexity" evidence="5">
    <location>
        <begin position="313"/>
        <end position="338"/>
    </location>
</feature>
<evidence type="ECO:0000313" key="6">
    <source>
        <dbReference type="Ensembl" id="ENSSDUP00000024328.1"/>
    </source>
</evidence>
<dbReference type="Ensembl" id="ENSSDUT00000024784.1">
    <property type="protein sequence ID" value="ENSSDUP00000024328.1"/>
    <property type="gene ID" value="ENSSDUG00000017683.1"/>
</dbReference>
<sequence>MEAGGKDCEEETLQTAFKKLRVDAESVPGAVSVSEALAPRGASRPCLDTSGAKPKLSCPKDNWHGCMRKTSRGASRTQRRRRSKSPILHPPKFTYCSTAAASALSPPSGCLKHQRLVVPEPVEPHPPVDGRTAPSAALPAQKELSSSGTPGHISPLVFGSCAGYETRIGAVVSSPEIHTVTPAATSSRQEGGSCGDVKSSEKGGPEKSACDGADPGAEAARRSGPVEATDFRALSELHCSADGPHLPCSCAQRSSSDSQEESRQRAECQCQSHHQGWHGVEVYSFTGLRNVISECETSLPSHDGAPRTLSTNSNAAAASSSPSSSSPPLSSGSPRSCSEQARGYVDDITIEDLSGYMEYYLYIPKKMSHMAEMIEKVASEECHCWIEEWIRHESLQMKLPKLLGQGLAERNIGRNMQTCVAECDYVCGVVTLKVTCLDFISFNKDAKCFCWKKKKKVVMVSSVNADEIKICSDRIKR</sequence>
<evidence type="ECO:0000313" key="7">
    <source>
        <dbReference type="Proteomes" id="UP000261420"/>
    </source>
</evidence>
<feature type="region of interest" description="Disordered" evidence="5">
    <location>
        <begin position="297"/>
        <end position="339"/>
    </location>
</feature>
<dbReference type="AlphaFoldDB" id="A0A3B4V0N6"/>